<sequence>MRGDFYLGTSNIVLPVPNKLAFPEAWRDKSRLSFYASLFNSLEVNSTFYKVPLGKTVARWSAEVPAGFRFTFKFWKEITHNKNLAFKPADVERFFEVINRCDKKGCLLIQLPPGTRFESFGQLAALLAIIQQYNRESPWRIVVEFRHSSWYNQQTYQLLQNNDVAIVMHDMKASAPPFIESTADFVYLRFHGPEAGYRGNYADDVIAEYAAYINEWRGEGKTVYAYFNNTLGSALGNLVGLNSVVVKDDQ</sequence>
<dbReference type="OrthoDB" id="9780310at2"/>
<dbReference type="Proteomes" id="UP000270046">
    <property type="component" value="Chromosome"/>
</dbReference>
<dbReference type="Pfam" id="PF01904">
    <property type="entry name" value="DUF72"/>
    <property type="match status" value="1"/>
</dbReference>
<evidence type="ECO:0000313" key="2">
    <source>
        <dbReference type="Proteomes" id="UP000270046"/>
    </source>
</evidence>
<dbReference type="RefSeq" id="WP_119408291.1">
    <property type="nucleotide sequence ID" value="NZ_CP032869.1"/>
</dbReference>
<dbReference type="InterPro" id="IPR036520">
    <property type="entry name" value="UPF0759_sf"/>
</dbReference>
<name>A0A494VI94_9SPHI</name>
<dbReference type="AlphaFoldDB" id="A0A494VI94"/>
<protein>
    <submittedName>
        <fullName evidence="1">DUF72 domain-containing protein</fullName>
    </submittedName>
</protein>
<dbReference type="PANTHER" id="PTHR30348:SF14">
    <property type="entry name" value="BLR8050 PROTEIN"/>
    <property type="match status" value="1"/>
</dbReference>
<accession>A0A494VI94</accession>
<organism evidence="1 2">
    <name type="scientific">Mucilaginibacter celer</name>
    <dbReference type="NCBI Taxonomy" id="2305508"/>
    <lineage>
        <taxon>Bacteria</taxon>
        <taxon>Pseudomonadati</taxon>
        <taxon>Bacteroidota</taxon>
        <taxon>Sphingobacteriia</taxon>
        <taxon>Sphingobacteriales</taxon>
        <taxon>Sphingobacteriaceae</taxon>
        <taxon>Mucilaginibacter</taxon>
    </lineage>
</organism>
<dbReference type="KEGG" id="muh:HYN43_004350"/>
<dbReference type="PANTHER" id="PTHR30348">
    <property type="entry name" value="UNCHARACTERIZED PROTEIN YECE"/>
    <property type="match status" value="1"/>
</dbReference>
<dbReference type="SUPFAM" id="SSF117396">
    <property type="entry name" value="TM1631-like"/>
    <property type="match status" value="1"/>
</dbReference>
<dbReference type="InterPro" id="IPR002763">
    <property type="entry name" value="DUF72"/>
</dbReference>
<gene>
    <name evidence="1" type="ORF">HYN43_004350</name>
</gene>
<dbReference type="Gene3D" id="3.20.20.410">
    <property type="entry name" value="Protein of unknown function UPF0759"/>
    <property type="match status" value="1"/>
</dbReference>
<evidence type="ECO:0000313" key="1">
    <source>
        <dbReference type="EMBL" id="AYL94576.1"/>
    </source>
</evidence>
<keyword evidence="2" id="KW-1185">Reference proteome</keyword>
<reference evidence="1 2" key="1">
    <citation type="submission" date="2018-10" db="EMBL/GenBank/DDBJ databases">
        <title>Genome sequencing of Mucilaginibacter sp. HYN0043.</title>
        <authorList>
            <person name="Kim M."/>
            <person name="Yi H."/>
        </authorList>
    </citation>
    <scope>NUCLEOTIDE SEQUENCE [LARGE SCALE GENOMIC DNA]</scope>
    <source>
        <strain evidence="1 2">HYN0043</strain>
    </source>
</reference>
<dbReference type="EMBL" id="CP032869">
    <property type="protein sequence ID" value="AYL94576.1"/>
    <property type="molecule type" value="Genomic_DNA"/>
</dbReference>
<proteinExistence type="predicted"/>